<sequence length="161" mass="18476">MDPQDHHHPKVSQGRGLVINRYTNESDLISKPPKSHIGMSSKRGLVHVQLVCLSNLMMGHVYIRLRSQGHTSRNIKSSLREDGGPHVTSQSHATETLPSICNLYIQKQNKKGITEPYEELKEEEMSEKWMCTSKQCNIFRNVLFQLGTPYLKHIKKTKKNK</sequence>
<dbReference type="AlphaFoldDB" id="A0AAV1WA40"/>
<comment type="caution">
    <text evidence="1">The sequence shown here is derived from an EMBL/GenBank/DDBJ whole genome shotgun (WGS) entry which is preliminary data.</text>
</comment>
<organism evidence="1 2">
    <name type="scientific">Lupinus luteus</name>
    <name type="common">European yellow lupine</name>
    <dbReference type="NCBI Taxonomy" id="3873"/>
    <lineage>
        <taxon>Eukaryota</taxon>
        <taxon>Viridiplantae</taxon>
        <taxon>Streptophyta</taxon>
        <taxon>Embryophyta</taxon>
        <taxon>Tracheophyta</taxon>
        <taxon>Spermatophyta</taxon>
        <taxon>Magnoliopsida</taxon>
        <taxon>eudicotyledons</taxon>
        <taxon>Gunneridae</taxon>
        <taxon>Pentapetalae</taxon>
        <taxon>rosids</taxon>
        <taxon>fabids</taxon>
        <taxon>Fabales</taxon>
        <taxon>Fabaceae</taxon>
        <taxon>Papilionoideae</taxon>
        <taxon>50 kb inversion clade</taxon>
        <taxon>genistoids sensu lato</taxon>
        <taxon>core genistoids</taxon>
        <taxon>Genisteae</taxon>
        <taxon>Lupinus</taxon>
    </lineage>
</organism>
<dbReference type="EMBL" id="CAXHTB010000005">
    <property type="protein sequence ID" value="CAL0306225.1"/>
    <property type="molecule type" value="Genomic_DNA"/>
</dbReference>
<evidence type="ECO:0000313" key="2">
    <source>
        <dbReference type="Proteomes" id="UP001497480"/>
    </source>
</evidence>
<evidence type="ECO:0000313" key="1">
    <source>
        <dbReference type="EMBL" id="CAL0306225.1"/>
    </source>
</evidence>
<proteinExistence type="predicted"/>
<reference evidence="1 2" key="1">
    <citation type="submission" date="2024-03" db="EMBL/GenBank/DDBJ databases">
        <authorList>
            <person name="Martinez-Hernandez J."/>
        </authorList>
    </citation>
    <scope>NUCLEOTIDE SEQUENCE [LARGE SCALE GENOMIC DNA]</scope>
</reference>
<protein>
    <submittedName>
        <fullName evidence="1">Uncharacterized protein</fullName>
    </submittedName>
</protein>
<dbReference type="Proteomes" id="UP001497480">
    <property type="component" value="Unassembled WGS sequence"/>
</dbReference>
<accession>A0AAV1WA40</accession>
<name>A0AAV1WA40_LUPLU</name>
<keyword evidence="2" id="KW-1185">Reference proteome</keyword>
<gene>
    <name evidence="1" type="ORF">LLUT_LOCUS7285</name>
</gene>